<keyword evidence="4" id="KW-1185">Reference proteome</keyword>
<evidence type="ECO:0000313" key="3">
    <source>
        <dbReference type="EMBL" id="AGU15723.1"/>
    </source>
</evidence>
<organism evidence="3 4">
    <name type="scientific">Corynebacterium argentoratense DSM 44202</name>
    <dbReference type="NCBI Taxonomy" id="1348662"/>
    <lineage>
        <taxon>Bacteria</taxon>
        <taxon>Bacillati</taxon>
        <taxon>Actinomycetota</taxon>
        <taxon>Actinomycetes</taxon>
        <taxon>Mycobacteriales</taxon>
        <taxon>Corynebacteriaceae</taxon>
        <taxon>Corynebacterium</taxon>
    </lineage>
</organism>
<dbReference type="PATRIC" id="fig|1348662.3.peg.1588"/>
<keyword evidence="2" id="KW-0472">Membrane</keyword>
<dbReference type="EMBL" id="CP006365">
    <property type="protein sequence ID" value="AGU15723.1"/>
    <property type="molecule type" value="Genomic_DNA"/>
</dbReference>
<evidence type="ECO:0000256" key="1">
    <source>
        <dbReference type="SAM" id="MobiDB-lite"/>
    </source>
</evidence>
<sequence>MSREFEPTEADLAATDAYLDALSRGIDPSDGSDALAAMLLDLRQEVHGDVAAAPVAAVARDHGNGGAQVVDLRSRRVRRAAHSVDDSRRRGRHVGPFVSGLMGAAAATLLIAGGGAAVYNSEPGDALFGMNQALFGDHAAVIELATTLEEANTRNANGDVEGALQLLEQAKAMVADINTKNVEPKKPAEEPRPRATVTETITTTVAPEPAPGEPKSSEAPTPAPTSAAPTVTVTVVPAPGNPAFPVDGNGIEVDEGGSPLPTTNIPVPLNPDAEPGVIVNPKTP</sequence>
<evidence type="ECO:0000313" key="4">
    <source>
        <dbReference type="Proteomes" id="UP000016943"/>
    </source>
</evidence>
<dbReference type="AlphaFoldDB" id="U3GYE0"/>
<dbReference type="HOGENOM" id="CLU_068401_0_0_11"/>
<dbReference type="STRING" id="1348662.CARG_08030"/>
<proteinExistence type="predicted"/>
<feature type="compositionally biased region" description="Low complexity" evidence="1">
    <location>
        <begin position="224"/>
        <end position="238"/>
    </location>
</feature>
<protein>
    <recommendedName>
        <fullName evidence="5">Anti-sigma-D factor RsdA sigma factor binding region domain-containing protein</fullName>
    </recommendedName>
</protein>
<feature type="transmembrane region" description="Helical" evidence="2">
    <location>
        <begin position="97"/>
        <end position="119"/>
    </location>
</feature>
<evidence type="ECO:0000256" key="2">
    <source>
        <dbReference type="SAM" id="Phobius"/>
    </source>
</evidence>
<dbReference type="OrthoDB" id="4426886at2"/>
<keyword evidence="2" id="KW-1133">Transmembrane helix</keyword>
<dbReference type="RefSeq" id="WP_021012113.1">
    <property type="nucleotide sequence ID" value="NC_022198.1"/>
</dbReference>
<name>U3GYE0_9CORY</name>
<dbReference type="Proteomes" id="UP000016943">
    <property type="component" value="Chromosome"/>
</dbReference>
<accession>U3GYE0</accession>
<reference evidence="3 4" key="1">
    <citation type="journal article" date="2013" name="Genome Announc.">
        <title>Whole-Genome Sequence of the Clinical Strain Corynebacterium argentoratense DSM 44202, Isolated from a Human Throat Specimen.</title>
        <authorList>
            <person name="Bomholt C."/>
            <person name="Glaub A."/>
            <person name="Gravermann K."/>
            <person name="Albersmeier A."/>
            <person name="Brinkrolf K."/>
            <person name="Ruckert C."/>
            <person name="Tauch A."/>
        </authorList>
    </citation>
    <scope>NUCLEOTIDE SEQUENCE [LARGE SCALE GENOMIC DNA]</scope>
    <source>
        <strain evidence="3">DSM 44202</strain>
    </source>
</reference>
<gene>
    <name evidence="3" type="ORF">CARG_08030</name>
</gene>
<keyword evidence="2" id="KW-0812">Transmembrane</keyword>
<dbReference type="GeneID" id="78250351"/>
<dbReference type="KEGG" id="caz:CARG_08030"/>
<dbReference type="eggNOG" id="ENOG5031TPE">
    <property type="taxonomic scope" value="Bacteria"/>
</dbReference>
<feature type="region of interest" description="Disordered" evidence="1">
    <location>
        <begin position="203"/>
        <end position="284"/>
    </location>
</feature>
<evidence type="ECO:0008006" key="5">
    <source>
        <dbReference type="Google" id="ProtNLM"/>
    </source>
</evidence>